<gene>
    <name evidence="2" type="ORF">PHLCEN_2v5523</name>
</gene>
<protein>
    <submittedName>
        <fullName evidence="2">Uncharacterized protein</fullName>
    </submittedName>
</protein>
<feature type="transmembrane region" description="Helical" evidence="1">
    <location>
        <begin position="12"/>
        <end position="36"/>
    </location>
</feature>
<dbReference type="EMBL" id="MLYV02000540">
    <property type="protein sequence ID" value="PSR84235.1"/>
    <property type="molecule type" value="Genomic_DNA"/>
</dbReference>
<accession>A0A2R6P2D1</accession>
<comment type="caution">
    <text evidence="2">The sequence shown here is derived from an EMBL/GenBank/DDBJ whole genome shotgun (WGS) entry which is preliminary data.</text>
</comment>
<name>A0A2R6P2D1_9APHY</name>
<evidence type="ECO:0000313" key="3">
    <source>
        <dbReference type="Proteomes" id="UP000186601"/>
    </source>
</evidence>
<keyword evidence="1" id="KW-1133">Transmembrane helix</keyword>
<organism evidence="2 3">
    <name type="scientific">Hermanssonia centrifuga</name>
    <dbReference type="NCBI Taxonomy" id="98765"/>
    <lineage>
        <taxon>Eukaryota</taxon>
        <taxon>Fungi</taxon>
        <taxon>Dikarya</taxon>
        <taxon>Basidiomycota</taxon>
        <taxon>Agaricomycotina</taxon>
        <taxon>Agaricomycetes</taxon>
        <taxon>Polyporales</taxon>
        <taxon>Meruliaceae</taxon>
        <taxon>Hermanssonia</taxon>
    </lineage>
</organism>
<evidence type="ECO:0000256" key="1">
    <source>
        <dbReference type="SAM" id="Phobius"/>
    </source>
</evidence>
<keyword evidence="3" id="KW-1185">Reference proteome</keyword>
<dbReference type="AlphaFoldDB" id="A0A2R6P2D1"/>
<sequence length="111" mass="12568">MSPSLNTTLGAVFIGCVVSATIFDTVHMVFIVYLVYRTLITDAARLFIPEWVLWHSRLQVILILLVNQQNFVGAIRCALRRCLSGSIHYYHAQRDVLANAIRDKEDCSQGE</sequence>
<proteinExistence type="predicted"/>
<keyword evidence="1" id="KW-0472">Membrane</keyword>
<reference evidence="2 3" key="1">
    <citation type="submission" date="2018-02" db="EMBL/GenBank/DDBJ databases">
        <title>Genome sequence of the basidiomycete white-rot fungus Phlebia centrifuga.</title>
        <authorList>
            <person name="Granchi Z."/>
            <person name="Peng M."/>
            <person name="de Vries R.P."/>
            <person name="Hilden K."/>
            <person name="Makela M.R."/>
            <person name="Grigoriev I."/>
            <person name="Riley R."/>
        </authorList>
    </citation>
    <scope>NUCLEOTIDE SEQUENCE [LARGE SCALE GENOMIC DNA]</scope>
    <source>
        <strain evidence="2 3">FBCC195</strain>
    </source>
</reference>
<keyword evidence="1" id="KW-0812">Transmembrane</keyword>
<dbReference type="Proteomes" id="UP000186601">
    <property type="component" value="Unassembled WGS sequence"/>
</dbReference>
<evidence type="ECO:0000313" key="2">
    <source>
        <dbReference type="EMBL" id="PSR84235.1"/>
    </source>
</evidence>